<dbReference type="Gene3D" id="3.40.50.2300">
    <property type="match status" value="1"/>
</dbReference>
<evidence type="ECO:0000256" key="4">
    <source>
        <dbReference type="ARBA" id="ARBA00022679"/>
    </source>
</evidence>
<dbReference type="CDD" id="cd17546">
    <property type="entry name" value="REC_hyHK_CKI1_RcsC-like"/>
    <property type="match status" value="1"/>
</dbReference>
<dbReference type="OrthoDB" id="60033at2759"/>
<comment type="caution">
    <text evidence="11">The sequence shown here is derived from an EMBL/GenBank/DDBJ whole genome shotgun (WGS) entry which is preliminary data.</text>
</comment>
<feature type="region of interest" description="Disordered" evidence="7">
    <location>
        <begin position="691"/>
        <end position="815"/>
    </location>
</feature>
<evidence type="ECO:0000256" key="6">
    <source>
        <dbReference type="PROSITE-ProRule" id="PRU00169"/>
    </source>
</evidence>
<evidence type="ECO:0000259" key="9">
    <source>
        <dbReference type="PROSITE" id="PS50109"/>
    </source>
</evidence>
<dbReference type="Gene3D" id="3.30.565.10">
    <property type="entry name" value="Histidine kinase-like ATPase, C-terminal domain"/>
    <property type="match status" value="1"/>
</dbReference>
<accession>A0A8H5M377</accession>
<evidence type="ECO:0000256" key="5">
    <source>
        <dbReference type="ARBA" id="ARBA00022777"/>
    </source>
</evidence>
<keyword evidence="12" id="KW-1185">Reference proteome</keyword>
<feature type="transmembrane region" description="Helical" evidence="8">
    <location>
        <begin position="181"/>
        <end position="199"/>
    </location>
</feature>
<dbReference type="GO" id="GO:0005886">
    <property type="term" value="C:plasma membrane"/>
    <property type="evidence" value="ECO:0007669"/>
    <property type="project" value="TreeGrafter"/>
</dbReference>
<dbReference type="SUPFAM" id="SSF55874">
    <property type="entry name" value="ATPase domain of HSP90 chaperone/DNA topoisomerase II/histidine kinase"/>
    <property type="match status" value="1"/>
</dbReference>
<dbReference type="InterPro" id="IPR001789">
    <property type="entry name" value="Sig_transdc_resp-reg_receiver"/>
</dbReference>
<dbReference type="PROSITE" id="PS50110">
    <property type="entry name" value="RESPONSE_REGULATORY"/>
    <property type="match status" value="1"/>
</dbReference>
<dbReference type="Pfam" id="PF00072">
    <property type="entry name" value="Response_reg"/>
    <property type="match status" value="1"/>
</dbReference>
<dbReference type="SUPFAM" id="SSF47384">
    <property type="entry name" value="Homodimeric domain of signal transducing histidine kinase"/>
    <property type="match status" value="1"/>
</dbReference>
<keyword evidence="8" id="KW-0812">Transmembrane</keyword>
<evidence type="ECO:0000256" key="8">
    <source>
        <dbReference type="SAM" id="Phobius"/>
    </source>
</evidence>
<feature type="compositionally biased region" description="Low complexity" evidence="7">
    <location>
        <begin position="590"/>
        <end position="602"/>
    </location>
</feature>
<feature type="compositionally biased region" description="Polar residues" evidence="7">
    <location>
        <begin position="692"/>
        <end position="712"/>
    </location>
</feature>
<dbReference type="CDD" id="cd00082">
    <property type="entry name" value="HisKA"/>
    <property type="match status" value="1"/>
</dbReference>
<feature type="transmembrane region" description="Helical" evidence="8">
    <location>
        <begin position="87"/>
        <end position="108"/>
    </location>
</feature>
<dbReference type="InterPro" id="IPR036890">
    <property type="entry name" value="HATPase_C_sf"/>
</dbReference>
<feature type="transmembrane region" description="Helical" evidence="8">
    <location>
        <begin position="61"/>
        <end position="81"/>
    </location>
</feature>
<feature type="modified residue" description="4-aspartylphosphate" evidence="6">
    <location>
        <position position="1045"/>
    </location>
</feature>
<evidence type="ECO:0000313" key="11">
    <source>
        <dbReference type="EMBL" id="KAF5379640.1"/>
    </source>
</evidence>
<dbReference type="InterPro" id="IPR036097">
    <property type="entry name" value="HisK_dim/P_sf"/>
</dbReference>
<dbReference type="AlphaFoldDB" id="A0A8H5M377"/>
<dbReference type="InterPro" id="IPR005467">
    <property type="entry name" value="His_kinase_dom"/>
</dbReference>
<dbReference type="Proteomes" id="UP000518752">
    <property type="component" value="Unassembled WGS sequence"/>
</dbReference>
<dbReference type="EMBL" id="JAACJN010000068">
    <property type="protein sequence ID" value="KAF5379640.1"/>
    <property type="molecule type" value="Genomic_DNA"/>
</dbReference>
<name>A0A8H5M377_9AGAR</name>
<evidence type="ECO:0000256" key="1">
    <source>
        <dbReference type="ARBA" id="ARBA00000085"/>
    </source>
</evidence>
<evidence type="ECO:0000313" key="12">
    <source>
        <dbReference type="Proteomes" id="UP000518752"/>
    </source>
</evidence>
<dbReference type="SMART" id="SM00388">
    <property type="entry name" value="HisKA"/>
    <property type="match status" value="1"/>
</dbReference>
<dbReference type="PROSITE" id="PS50109">
    <property type="entry name" value="HIS_KIN"/>
    <property type="match status" value="1"/>
</dbReference>
<dbReference type="Gene3D" id="1.10.287.130">
    <property type="match status" value="1"/>
</dbReference>
<reference evidence="11 12" key="1">
    <citation type="journal article" date="2020" name="ISME J.">
        <title>Uncovering the hidden diversity of litter-decomposition mechanisms in mushroom-forming fungi.</title>
        <authorList>
            <person name="Floudas D."/>
            <person name="Bentzer J."/>
            <person name="Ahren D."/>
            <person name="Johansson T."/>
            <person name="Persson P."/>
            <person name="Tunlid A."/>
        </authorList>
    </citation>
    <scope>NUCLEOTIDE SEQUENCE [LARGE SCALE GENOMIC DNA]</scope>
    <source>
        <strain evidence="11 12">CBS 406.79</strain>
    </source>
</reference>
<feature type="domain" description="Response regulatory" evidence="10">
    <location>
        <begin position="912"/>
        <end position="1110"/>
    </location>
</feature>
<dbReference type="EC" id="2.7.13.3" evidence="2"/>
<dbReference type="InterPro" id="IPR003594">
    <property type="entry name" value="HATPase_dom"/>
</dbReference>
<dbReference type="PANTHER" id="PTHR43047:SF66">
    <property type="entry name" value="HISKA"/>
    <property type="match status" value="1"/>
</dbReference>
<dbReference type="InterPro" id="IPR011006">
    <property type="entry name" value="CheY-like_superfamily"/>
</dbReference>
<evidence type="ECO:0000259" key="10">
    <source>
        <dbReference type="PROSITE" id="PS50110"/>
    </source>
</evidence>
<keyword evidence="4" id="KW-0808">Transferase</keyword>
<evidence type="ECO:0000256" key="3">
    <source>
        <dbReference type="ARBA" id="ARBA00022553"/>
    </source>
</evidence>
<dbReference type="SMART" id="SM00387">
    <property type="entry name" value="HATPase_c"/>
    <property type="match status" value="1"/>
</dbReference>
<feature type="compositionally biased region" description="Polar residues" evidence="7">
    <location>
        <begin position="754"/>
        <end position="763"/>
    </location>
</feature>
<evidence type="ECO:0000256" key="2">
    <source>
        <dbReference type="ARBA" id="ARBA00012438"/>
    </source>
</evidence>
<keyword evidence="8" id="KW-0472">Membrane</keyword>
<dbReference type="PRINTS" id="PR00344">
    <property type="entry name" value="BCTRLSENSOR"/>
</dbReference>
<dbReference type="Pfam" id="PF02518">
    <property type="entry name" value="HATPase_c"/>
    <property type="match status" value="1"/>
</dbReference>
<keyword evidence="5" id="KW-0418">Kinase</keyword>
<organism evidence="11 12">
    <name type="scientific">Collybiopsis confluens</name>
    <dbReference type="NCBI Taxonomy" id="2823264"/>
    <lineage>
        <taxon>Eukaryota</taxon>
        <taxon>Fungi</taxon>
        <taxon>Dikarya</taxon>
        <taxon>Basidiomycota</taxon>
        <taxon>Agaricomycotina</taxon>
        <taxon>Agaricomycetes</taxon>
        <taxon>Agaricomycetidae</taxon>
        <taxon>Agaricales</taxon>
        <taxon>Marasmiineae</taxon>
        <taxon>Omphalotaceae</taxon>
        <taxon>Collybiopsis</taxon>
    </lineage>
</organism>
<dbReference type="InterPro" id="IPR004358">
    <property type="entry name" value="Sig_transdc_His_kin-like_C"/>
</dbReference>
<protein>
    <recommendedName>
        <fullName evidence="2">histidine kinase</fullName>
        <ecNumber evidence="2">2.7.13.3</ecNumber>
    </recommendedName>
</protein>
<keyword evidence="8" id="KW-1133">Transmembrane helix</keyword>
<feature type="compositionally biased region" description="Low complexity" evidence="7">
    <location>
        <begin position="802"/>
        <end position="815"/>
    </location>
</feature>
<sequence length="1130" mass="123158">MNPREQDVNALFDGHGNPTFVFIIRIWLKIRHFFYPRPFDVGSEKKYDEDDWYSKKTMAQLAATWLIINCALACVSVPRPWTSIDYIFYAGIAPAFTVPIFVMVMYSWPRDRGTLYQLSVTFALWMWSFILVINIRICGYYATPQFSGALVSCHGKDFINIFFYATAMQAIGLFGLRLERLYAAVAAALWFVVSCALIIPQHMVWWRSITNFAIFHIFLIWVHERRESSERRLYAMKVQVKVQYKALQRAQANERRTTESKHRLTSYVFHEVRVPLNSALLAAQYMEASGTISKSLEVEFDALMGSLTMMSQVLNDVLDFNRLDSGQFELVSKPYAFHQTIRSLFIPLQMATAQKGLTLHTELDPNIDKLARCAAYRAMGEREDVIQRHLVDHPDVDGVVIGDEARFRQIITNFASNACKFTPEGGSVTVKTRLVVPTPDGIACVNIGNQCSFGGDNTSEKIAGGTDGDGVVDGLSAMRLAQHDYDHGSGKDDSIVVRVEVTDTGCGIDSSELSGPKLFSAFVQTEKGKQQGGKGTGLGLALVRNIVKLSGGRLGVKSRYNKGSTFWVELPLGVGRKALIPSTGLSNNFSRQDSQGSDGSMGSDIAKVRAAAEHKNSPDDVGDGSMRPNLRTKNSLTRVVDVAAFKASEMSSPMRSSTLMHSTIMEQAGRVDIVVDSQTPSVPLASIRASPSIMSSGAPTPNTTDLSFSFHSLHSRGTPRSEKSQNLSIRSGPHSPSPNSDTGNCDRPGEDPSALSSEMTVQYPSPPLSDSIPSSPPPHPPDEEPPPSRSNDHSGPAPSVSAPFPHATASPPATATVVQRPTHITLPSAPHFPAAQPETLFSLSAAPEDQDVSAPAAIPSALSLFDNSFSRTSGYLANLNGLTNPHVFGVPFSRQFGNSKNGSIPDSSPGLSVLVVDDDGITRMMMERVLKKQGCDVMTAENGRVALEMILGDEWDPAILEEAGPDAGGQQSLSSKEGSRSQSRTTSVAESATVSGMESTSKSFRGLENGQDLKQNSVPVSGSGYLDKPFSVSLELSRYAIVFLDNSMPVLNGLRTVEVLRKLKRKDFVVGLTGNALLSDQEEYTRAGVDIVLTKPVMQNVILEVLKEADARRQHQLLLLQQSRGSTSPS</sequence>
<gene>
    <name evidence="11" type="ORF">D9757_009182</name>
</gene>
<dbReference type="Pfam" id="PF00512">
    <property type="entry name" value="HisKA"/>
    <property type="match status" value="1"/>
</dbReference>
<feature type="domain" description="Histidine kinase" evidence="9">
    <location>
        <begin position="267"/>
        <end position="574"/>
    </location>
</feature>
<comment type="catalytic activity">
    <reaction evidence="1">
        <text>ATP + protein L-histidine = ADP + protein N-phospho-L-histidine.</text>
        <dbReference type="EC" id="2.7.13.3"/>
    </reaction>
</comment>
<dbReference type="PANTHER" id="PTHR43047">
    <property type="entry name" value="TWO-COMPONENT HISTIDINE PROTEIN KINASE"/>
    <property type="match status" value="1"/>
</dbReference>
<feature type="region of interest" description="Disordered" evidence="7">
    <location>
        <begin position="960"/>
        <end position="1015"/>
    </location>
</feature>
<evidence type="ECO:0000256" key="7">
    <source>
        <dbReference type="SAM" id="MobiDB-lite"/>
    </source>
</evidence>
<keyword evidence="3 6" id="KW-0597">Phosphoprotein</keyword>
<feature type="region of interest" description="Disordered" evidence="7">
    <location>
        <begin position="610"/>
        <end position="633"/>
    </location>
</feature>
<feature type="transmembrane region" description="Helical" evidence="8">
    <location>
        <begin position="120"/>
        <end position="142"/>
    </location>
</feature>
<dbReference type="InterPro" id="IPR003661">
    <property type="entry name" value="HisK_dim/P_dom"/>
</dbReference>
<dbReference type="SUPFAM" id="SSF52172">
    <property type="entry name" value="CheY-like"/>
    <property type="match status" value="2"/>
</dbReference>
<feature type="transmembrane region" description="Helical" evidence="8">
    <location>
        <begin position="158"/>
        <end position="176"/>
    </location>
</feature>
<feature type="region of interest" description="Disordered" evidence="7">
    <location>
        <begin position="583"/>
        <end position="602"/>
    </location>
</feature>
<dbReference type="GO" id="GO:0009927">
    <property type="term" value="F:histidine phosphotransfer kinase activity"/>
    <property type="evidence" value="ECO:0007669"/>
    <property type="project" value="TreeGrafter"/>
</dbReference>
<proteinExistence type="predicted"/>
<dbReference type="GO" id="GO:0000155">
    <property type="term" value="F:phosphorelay sensor kinase activity"/>
    <property type="evidence" value="ECO:0007669"/>
    <property type="project" value="InterPro"/>
</dbReference>
<feature type="compositionally biased region" description="Polar residues" evidence="7">
    <location>
        <begin position="969"/>
        <end position="1003"/>
    </location>
</feature>